<comment type="subcellular location">
    <subcellularLocation>
        <location evidence="1">Cell inner membrane</location>
        <topology evidence="1">Multi-pass membrane protein</topology>
    </subcellularLocation>
    <subcellularLocation>
        <location evidence="8">Cell membrane</location>
        <topology evidence="8">Multi-pass membrane protein</topology>
    </subcellularLocation>
</comment>
<dbReference type="PANTHER" id="PTHR30151:SF20">
    <property type="entry name" value="ABC TRANSPORTER PERMEASE PROTEIN HI_0355-RELATED"/>
    <property type="match status" value="1"/>
</dbReference>
<feature type="transmembrane region" description="Helical" evidence="8">
    <location>
        <begin position="38"/>
        <end position="58"/>
    </location>
</feature>
<dbReference type="EMBL" id="MLJI01000001">
    <property type="protein sequence ID" value="ORM93529.1"/>
    <property type="molecule type" value="Genomic_DNA"/>
</dbReference>
<evidence type="ECO:0000256" key="3">
    <source>
        <dbReference type="ARBA" id="ARBA00022475"/>
    </source>
</evidence>
<evidence type="ECO:0000256" key="6">
    <source>
        <dbReference type="ARBA" id="ARBA00022989"/>
    </source>
</evidence>
<protein>
    <submittedName>
        <fullName evidence="10">ABC transporter permease</fullName>
    </submittedName>
</protein>
<dbReference type="CDD" id="cd06261">
    <property type="entry name" value="TM_PBP2"/>
    <property type="match status" value="1"/>
</dbReference>
<dbReference type="InterPro" id="IPR035906">
    <property type="entry name" value="MetI-like_sf"/>
</dbReference>
<sequence>MVGKIAVIRQLLPPICGVLSLILLWEGSIWLFDIPPFVLPSLHSIVLAIISSGSSLWLSMGWTLLEALSGFALGLLAGLLLAMLMTVFRPLEAILMPLAVAINSVPTVAWIPLALIWFGMGAMSKIVLVVLAVSFVILVNSLHGLKQADPQMINLMRSFGASRVTIMRKLQLPAALPNIVSGLRVGLVRSIIVAIVAEMLGAYQGIGWTIFQSTQQVDLLTVWAAVVVSSLVSIALYGLLAWIDTTFIWWK</sequence>
<gene>
    <name evidence="10" type="ORF">HA50_09290</name>
</gene>
<dbReference type="Gene3D" id="1.10.3720.10">
    <property type="entry name" value="MetI-like"/>
    <property type="match status" value="1"/>
</dbReference>
<organism evidence="10 11">
    <name type="scientific">Pantoea cypripedii</name>
    <name type="common">Pectobacterium cypripedii</name>
    <name type="synonym">Erwinia cypripedii</name>
    <dbReference type="NCBI Taxonomy" id="55209"/>
    <lineage>
        <taxon>Bacteria</taxon>
        <taxon>Pseudomonadati</taxon>
        <taxon>Pseudomonadota</taxon>
        <taxon>Gammaproteobacteria</taxon>
        <taxon>Enterobacterales</taxon>
        <taxon>Erwiniaceae</taxon>
        <taxon>Pantoea</taxon>
    </lineage>
</organism>
<keyword evidence="2 8" id="KW-0813">Transport</keyword>
<dbReference type="RefSeq" id="WP_084874583.1">
    <property type="nucleotide sequence ID" value="NZ_JAGGMY010000001.1"/>
</dbReference>
<dbReference type="STRING" id="55209.HA50_09290"/>
<evidence type="ECO:0000256" key="5">
    <source>
        <dbReference type="ARBA" id="ARBA00022692"/>
    </source>
</evidence>
<keyword evidence="5 8" id="KW-0812">Transmembrane</keyword>
<proteinExistence type="inferred from homology"/>
<dbReference type="Pfam" id="PF00528">
    <property type="entry name" value="BPD_transp_1"/>
    <property type="match status" value="1"/>
</dbReference>
<dbReference type="SUPFAM" id="SSF161098">
    <property type="entry name" value="MetI-like"/>
    <property type="match status" value="1"/>
</dbReference>
<evidence type="ECO:0000256" key="4">
    <source>
        <dbReference type="ARBA" id="ARBA00022519"/>
    </source>
</evidence>
<dbReference type="GO" id="GO:0005886">
    <property type="term" value="C:plasma membrane"/>
    <property type="evidence" value="ECO:0007669"/>
    <property type="project" value="UniProtKB-SubCell"/>
</dbReference>
<dbReference type="AlphaFoldDB" id="A0A1X1EU37"/>
<evidence type="ECO:0000259" key="9">
    <source>
        <dbReference type="PROSITE" id="PS50928"/>
    </source>
</evidence>
<keyword evidence="7 8" id="KW-0472">Membrane</keyword>
<keyword evidence="4" id="KW-0997">Cell inner membrane</keyword>
<evidence type="ECO:0000256" key="1">
    <source>
        <dbReference type="ARBA" id="ARBA00004429"/>
    </source>
</evidence>
<keyword evidence="11" id="KW-1185">Reference proteome</keyword>
<feature type="transmembrane region" description="Helical" evidence="8">
    <location>
        <begin position="223"/>
        <end position="243"/>
    </location>
</feature>
<dbReference type="Proteomes" id="UP000193749">
    <property type="component" value="Unassembled WGS sequence"/>
</dbReference>
<evidence type="ECO:0000256" key="8">
    <source>
        <dbReference type="RuleBase" id="RU363032"/>
    </source>
</evidence>
<feature type="transmembrane region" description="Helical" evidence="8">
    <location>
        <begin position="12"/>
        <end position="32"/>
    </location>
</feature>
<comment type="caution">
    <text evidence="10">The sequence shown here is derived from an EMBL/GenBank/DDBJ whole genome shotgun (WGS) entry which is preliminary data.</text>
</comment>
<accession>A0A1X1EU37</accession>
<comment type="similarity">
    <text evidence="8">Belongs to the binding-protein-dependent transport system permease family.</text>
</comment>
<feature type="domain" description="ABC transmembrane type-1" evidence="9">
    <location>
        <begin position="60"/>
        <end position="240"/>
    </location>
</feature>
<dbReference type="GO" id="GO:0055085">
    <property type="term" value="P:transmembrane transport"/>
    <property type="evidence" value="ECO:0007669"/>
    <property type="project" value="InterPro"/>
</dbReference>
<dbReference type="OrthoDB" id="8138334at2"/>
<dbReference type="PROSITE" id="PS50928">
    <property type="entry name" value="ABC_TM1"/>
    <property type="match status" value="1"/>
</dbReference>
<evidence type="ECO:0000256" key="7">
    <source>
        <dbReference type="ARBA" id="ARBA00023136"/>
    </source>
</evidence>
<feature type="transmembrane region" description="Helical" evidence="8">
    <location>
        <begin position="94"/>
        <end position="119"/>
    </location>
</feature>
<dbReference type="InterPro" id="IPR000515">
    <property type="entry name" value="MetI-like"/>
</dbReference>
<feature type="transmembrane region" description="Helical" evidence="8">
    <location>
        <begin position="70"/>
        <end position="88"/>
    </location>
</feature>
<evidence type="ECO:0000313" key="11">
    <source>
        <dbReference type="Proteomes" id="UP000193749"/>
    </source>
</evidence>
<keyword evidence="3" id="KW-1003">Cell membrane</keyword>
<dbReference type="PANTHER" id="PTHR30151">
    <property type="entry name" value="ALKANE SULFONATE ABC TRANSPORTER-RELATED, MEMBRANE SUBUNIT"/>
    <property type="match status" value="1"/>
</dbReference>
<feature type="transmembrane region" description="Helical" evidence="8">
    <location>
        <begin position="126"/>
        <end position="145"/>
    </location>
</feature>
<keyword evidence="6 8" id="KW-1133">Transmembrane helix</keyword>
<evidence type="ECO:0000256" key="2">
    <source>
        <dbReference type="ARBA" id="ARBA00022448"/>
    </source>
</evidence>
<name>A0A1X1EU37_PANCY</name>
<evidence type="ECO:0000313" key="10">
    <source>
        <dbReference type="EMBL" id="ORM93529.1"/>
    </source>
</evidence>
<reference evidence="10 11" key="1">
    <citation type="journal article" date="2017" name="Antonie Van Leeuwenhoek">
        <title>Phylogenomic resolution of the bacterial genus Pantoea and its relationship with Erwinia and Tatumella.</title>
        <authorList>
            <person name="Palmer M."/>
            <person name="Steenkamp E.T."/>
            <person name="Coetzee M.P."/>
            <person name="Chan W.Y."/>
            <person name="van Zyl E."/>
            <person name="De Maayer P."/>
            <person name="Coutinho T.A."/>
            <person name="Blom J."/>
            <person name="Smits T.H."/>
            <person name="Duffy B."/>
            <person name="Venter S.N."/>
        </authorList>
    </citation>
    <scope>NUCLEOTIDE SEQUENCE [LARGE SCALE GENOMIC DNA]</scope>
    <source>
        <strain evidence="10 11">LMG 2657</strain>
    </source>
</reference>
<feature type="transmembrane region" description="Helical" evidence="8">
    <location>
        <begin position="191"/>
        <end position="211"/>
    </location>
</feature>